<keyword evidence="1" id="KW-0004">4Fe-4S</keyword>
<dbReference type="InterPro" id="IPR039650">
    <property type="entry name" value="HdrA-like"/>
</dbReference>
<evidence type="ECO:0000313" key="6">
    <source>
        <dbReference type="EMBL" id="CDN33097.1"/>
    </source>
</evidence>
<dbReference type="Proteomes" id="UP000027616">
    <property type="component" value="Chromosome I"/>
</dbReference>
<dbReference type="AlphaFoldDB" id="A0A060RBW7"/>
<dbReference type="InterPro" id="IPR036188">
    <property type="entry name" value="FAD/NAD-bd_sf"/>
</dbReference>
<gene>
    <name evidence="6" type="ORF">BN938_3035</name>
</gene>
<keyword evidence="5" id="KW-0411">Iron-sulfur</keyword>
<dbReference type="HOGENOM" id="CLU_010695_0_0_10"/>
<evidence type="ECO:0000256" key="2">
    <source>
        <dbReference type="ARBA" id="ARBA00022723"/>
    </source>
</evidence>
<dbReference type="KEGG" id="rbc:BN938_3035"/>
<sequence length="755" mass="84637">MIRQEFNSQSRELLVKRIDGDLIIVGGGMAGVCAAITAAREGVRVVLVQDRPVLGGNGSSEVRLWVLGATSHMGNNNRWSREGGVIDEILLENTYKNPEGNPIIFDTVLLDKVRNEKNITLLLNTSVDTVAKSGERTISQIEGFCSQNSTRYIITGSLFCDCSGDGIVGYLAGASFSMGAESREEFNEGFAPTPEYGNLLGHSLYFYSRETSKPVKFIAPDFALKDMSKIPRLDSISGSEHGCKYWWLEYGGRLDTIYDTEEIKWELWKIVYGVWDHIKNSGRFENVENLTLEWVGTIAGKRESRRFNGHYVLKQQDIIRQSQFEDRVAYGGWAIDLHPSDGVYSPLSGCTQYHSKGIYEIPMRCFVSRDIDNLFFAGRCICASHVAHGSTRVMATSAYGAQAVGMAAKICIQHGIAPATVLEREYIKTLQQRLNLSGQSIPRTEIDSSGNLLSGAKITASSELVLDRIDFDGPWYPIDYSVAQMLPVEGNHKIECRVDAACDTTLTVEIRRAESEVNYTPEITSDRREYKLKKGVQTIEIPITAHSRHYVFVTFLRNQDVAIRMSNRRFTGLVSVFNKFNKAVNNHGVQTPPPDIDIDSFEFWTPERRPAGNNIAMAISPAIDCFSAENLKVGIVRPTIQPNAWIGASSDLEPTLEIEWDAPQKISTIKLFFDTDYDNALESVQMGSSENVMPFCVREYEIKDDNNNVIYKKSNNYQTINNIVLDTEITTRSLTIKTKKPTQHTNSSIFHIYLK</sequence>
<keyword evidence="4" id="KW-0408">Iron</keyword>
<reference evidence="6 7" key="1">
    <citation type="journal article" date="2015" name="Genome Announc.">
        <title>Complete Genome Sequence of the Novel Leech Symbiont Mucinivorans hirudinis M3T.</title>
        <authorList>
            <person name="Nelson M.C."/>
            <person name="Bomar L."/>
            <person name="Graf J."/>
        </authorList>
    </citation>
    <scope>NUCLEOTIDE SEQUENCE [LARGE SCALE GENOMIC DNA]</scope>
    <source>
        <strain evidence="7">M3</strain>
    </source>
</reference>
<keyword evidence="7" id="KW-1185">Reference proteome</keyword>
<dbReference type="Pfam" id="PF12831">
    <property type="entry name" value="FAD_oxidored"/>
    <property type="match status" value="1"/>
</dbReference>
<evidence type="ECO:0000256" key="5">
    <source>
        <dbReference type="ARBA" id="ARBA00023014"/>
    </source>
</evidence>
<dbReference type="STRING" id="1433126.BN938_3035"/>
<dbReference type="eggNOG" id="COG0578">
    <property type="taxonomic scope" value="Bacteria"/>
</dbReference>
<dbReference type="GO" id="GO:0051539">
    <property type="term" value="F:4 iron, 4 sulfur cluster binding"/>
    <property type="evidence" value="ECO:0007669"/>
    <property type="project" value="UniProtKB-KW"/>
</dbReference>
<dbReference type="EMBL" id="HG934468">
    <property type="protein sequence ID" value="CDN33097.1"/>
    <property type="molecule type" value="Genomic_DNA"/>
</dbReference>
<dbReference type="PATRIC" id="fig|1433126.3.peg.3002"/>
<name>A0A060RBW7_9BACT</name>
<dbReference type="SUPFAM" id="SSF51905">
    <property type="entry name" value="FAD/NAD(P)-binding domain"/>
    <property type="match status" value="1"/>
</dbReference>
<protein>
    <submittedName>
        <fullName evidence="6">Putative fumarate reductase</fullName>
    </submittedName>
</protein>
<keyword evidence="2" id="KW-0479">Metal-binding</keyword>
<dbReference type="PANTHER" id="PTHR43498">
    <property type="entry name" value="FERREDOXIN:COB-COM HETERODISULFIDE REDUCTASE SUBUNIT A"/>
    <property type="match status" value="1"/>
</dbReference>
<proteinExistence type="predicted"/>
<dbReference type="GO" id="GO:0016491">
    <property type="term" value="F:oxidoreductase activity"/>
    <property type="evidence" value="ECO:0007669"/>
    <property type="project" value="UniProtKB-KW"/>
</dbReference>
<dbReference type="Gene3D" id="3.50.50.60">
    <property type="entry name" value="FAD/NAD(P)-binding domain"/>
    <property type="match status" value="1"/>
</dbReference>
<dbReference type="PANTHER" id="PTHR43498:SF1">
    <property type="entry name" value="COB--COM HETERODISULFIDE REDUCTASE IRON-SULFUR SUBUNIT A"/>
    <property type="match status" value="1"/>
</dbReference>
<organism evidence="6 7">
    <name type="scientific">Mucinivorans hirudinis</name>
    <dbReference type="NCBI Taxonomy" id="1433126"/>
    <lineage>
        <taxon>Bacteria</taxon>
        <taxon>Pseudomonadati</taxon>
        <taxon>Bacteroidota</taxon>
        <taxon>Bacteroidia</taxon>
        <taxon>Bacteroidales</taxon>
        <taxon>Rikenellaceae</taxon>
        <taxon>Mucinivorans</taxon>
    </lineage>
</organism>
<dbReference type="OrthoDB" id="9780658at2"/>
<accession>A0A060RBW7</accession>
<keyword evidence="3" id="KW-0560">Oxidoreductase</keyword>
<evidence type="ECO:0000256" key="3">
    <source>
        <dbReference type="ARBA" id="ARBA00023002"/>
    </source>
</evidence>
<evidence type="ECO:0000256" key="4">
    <source>
        <dbReference type="ARBA" id="ARBA00023004"/>
    </source>
</evidence>
<evidence type="ECO:0000313" key="7">
    <source>
        <dbReference type="Proteomes" id="UP000027616"/>
    </source>
</evidence>
<dbReference type="GO" id="GO:0046872">
    <property type="term" value="F:metal ion binding"/>
    <property type="evidence" value="ECO:0007669"/>
    <property type="project" value="UniProtKB-KW"/>
</dbReference>
<evidence type="ECO:0000256" key="1">
    <source>
        <dbReference type="ARBA" id="ARBA00022485"/>
    </source>
</evidence>